<dbReference type="RefSeq" id="WP_349962890.1">
    <property type="nucleotide sequence ID" value="NZ_CP157963.1"/>
</dbReference>
<dbReference type="CDD" id="cd00077">
    <property type="entry name" value="HDc"/>
    <property type="match status" value="1"/>
</dbReference>
<accession>A0AAU7S5I1</accession>
<dbReference type="NCBIfam" id="TIGR00277">
    <property type="entry name" value="HDIG"/>
    <property type="match status" value="1"/>
</dbReference>
<feature type="domain" description="HD-GYP" evidence="1">
    <location>
        <begin position="84"/>
        <end position="274"/>
    </location>
</feature>
<organism evidence="2">
    <name type="scientific">Rhizobium sp. ZPR3</name>
    <dbReference type="NCBI Taxonomy" id="3158967"/>
    <lineage>
        <taxon>Bacteria</taxon>
        <taxon>Pseudomonadati</taxon>
        <taxon>Pseudomonadota</taxon>
        <taxon>Alphaproteobacteria</taxon>
        <taxon>Hyphomicrobiales</taxon>
        <taxon>Rhizobiaceae</taxon>
        <taxon>Rhizobium/Agrobacterium group</taxon>
        <taxon>Rhizobium</taxon>
    </lineage>
</organism>
<keyword evidence="2" id="KW-0614">Plasmid</keyword>
<dbReference type="Pfam" id="PF13487">
    <property type="entry name" value="HD_5"/>
    <property type="match status" value="1"/>
</dbReference>
<dbReference type="InterPro" id="IPR006675">
    <property type="entry name" value="HDIG_dom"/>
</dbReference>
<dbReference type="PANTHER" id="PTHR43155">
    <property type="entry name" value="CYCLIC DI-GMP PHOSPHODIESTERASE PA4108-RELATED"/>
    <property type="match status" value="1"/>
</dbReference>
<dbReference type="EMBL" id="CP157963">
    <property type="protein sequence ID" value="XBT97687.1"/>
    <property type="molecule type" value="Genomic_DNA"/>
</dbReference>
<sequence length="274" mass="30037">MLRHKLSMLMASRKGFSVEPDILQNGQVSPAYVGVLDMPLTAVQIKFAQQVVAELQPTIRSLFASILRDRVVCIEAARRIVERLMSETSTRTLINTTHLEDMGEDTGHHSLVVSALMIAFGRNLGLSEETVRLLGLGGLLHDVGKMVLPVRLLQKPSEFSVAELIVIRTHPELGHQMIVQIEGAPKAVLDICLHHHERYDGTGYPHELAGKDIPHVALIAAICDVYAALTAARPYKRAWSRSEAIGAMLGSRGHFDPELLASFVNLLTADCASE</sequence>
<evidence type="ECO:0000313" key="2">
    <source>
        <dbReference type="EMBL" id="XBT97687.1"/>
    </source>
</evidence>
<dbReference type="InterPro" id="IPR037522">
    <property type="entry name" value="HD_GYP_dom"/>
</dbReference>
<dbReference type="InterPro" id="IPR003607">
    <property type="entry name" value="HD/PDEase_dom"/>
</dbReference>
<dbReference type="SUPFAM" id="SSF109604">
    <property type="entry name" value="HD-domain/PDEase-like"/>
    <property type="match status" value="1"/>
</dbReference>
<dbReference type="SMART" id="SM00471">
    <property type="entry name" value="HDc"/>
    <property type="match status" value="1"/>
</dbReference>
<dbReference type="GO" id="GO:0008081">
    <property type="term" value="F:phosphoric diester hydrolase activity"/>
    <property type="evidence" value="ECO:0007669"/>
    <property type="project" value="UniProtKB-ARBA"/>
</dbReference>
<reference evidence="2" key="1">
    <citation type="submission" date="2024-06" db="EMBL/GenBank/DDBJ databases">
        <authorList>
            <person name="Li T."/>
            <person name="Gao R."/>
        </authorList>
    </citation>
    <scope>NUCLEOTIDE SEQUENCE</scope>
    <source>
        <strain evidence="2">ZPR3</strain>
        <plasmid evidence="2">unnamed3</plasmid>
    </source>
</reference>
<gene>
    <name evidence="2" type="ORF">ABM479_33780</name>
</gene>
<name>A0AAU7S5I1_9HYPH</name>
<evidence type="ECO:0000259" key="1">
    <source>
        <dbReference type="PROSITE" id="PS51832"/>
    </source>
</evidence>
<dbReference type="Gene3D" id="1.10.3210.10">
    <property type="entry name" value="Hypothetical protein af1432"/>
    <property type="match status" value="1"/>
</dbReference>
<dbReference type="AlphaFoldDB" id="A0AAU7S5I1"/>
<dbReference type="PANTHER" id="PTHR43155:SF2">
    <property type="entry name" value="CYCLIC DI-GMP PHOSPHODIESTERASE PA4108"/>
    <property type="match status" value="1"/>
</dbReference>
<proteinExistence type="predicted"/>
<dbReference type="PROSITE" id="PS51832">
    <property type="entry name" value="HD_GYP"/>
    <property type="match status" value="1"/>
</dbReference>
<geneLocation type="plasmid" evidence="2">
    <name>unnamed3</name>
</geneLocation>
<protein>
    <submittedName>
        <fullName evidence="2">HD domain-containing phosphohydrolase</fullName>
    </submittedName>
</protein>